<feature type="domain" description="O-methyltransferase C-terminal" evidence="4">
    <location>
        <begin position="192"/>
        <end position="402"/>
    </location>
</feature>
<dbReference type="SUPFAM" id="SSF46785">
    <property type="entry name" value="Winged helix' DNA-binding domain"/>
    <property type="match status" value="1"/>
</dbReference>
<dbReference type="InterPro" id="IPR029063">
    <property type="entry name" value="SAM-dependent_MTases_sf"/>
</dbReference>
<dbReference type="InterPro" id="IPR036390">
    <property type="entry name" value="WH_DNA-bd_sf"/>
</dbReference>
<keyword evidence="3" id="KW-0949">S-adenosyl-L-methionine</keyword>
<dbReference type="Gene3D" id="3.40.50.150">
    <property type="entry name" value="Vaccinia Virus protein VP39"/>
    <property type="match status" value="1"/>
</dbReference>
<organism evidence="5 6">
    <name type="scientific">Apiospora rasikravindrae</name>
    <dbReference type="NCBI Taxonomy" id="990691"/>
    <lineage>
        <taxon>Eukaryota</taxon>
        <taxon>Fungi</taxon>
        <taxon>Dikarya</taxon>
        <taxon>Ascomycota</taxon>
        <taxon>Pezizomycotina</taxon>
        <taxon>Sordariomycetes</taxon>
        <taxon>Xylariomycetidae</taxon>
        <taxon>Amphisphaeriales</taxon>
        <taxon>Apiosporaceae</taxon>
        <taxon>Apiospora</taxon>
    </lineage>
</organism>
<dbReference type="Pfam" id="PF00891">
    <property type="entry name" value="Methyltransf_2"/>
    <property type="match status" value="1"/>
</dbReference>
<evidence type="ECO:0000256" key="2">
    <source>
        <dbReference type="ARBA" id="ARBA00022679"/>
    </source>
</evidence>
<dbReference type="Gene3D" id="1.10.10.10">
    <property type="entry name" value="Winged helix-like DNA-binding domain superfamily/Winged helix DNA-binding domain"/>
    <property type="match status" value="1"/>
</dbReference>
<evidence type="ECO:0000259" key="4">
    <source>
        <dbReference type="Pfam" id="PF00891"/>
    </source>
</evidence>
<evidence type="ECO:0000256" key="3">
    <source>
        <dbReference type="ARBA" id="ARBA00022691"/>
    </source>
</evidence>
<dbReference type="InterPro" id="IPR001077">
    <property type="entry name" value="COMT_C"/>
</dbReference>
<protein>
    <recommendedName>
        <fullName evidence="4">O-methyltransferase C-terminal domain-containing protein</fullName>
    </recommendedName>
</protein>
<keyword evidence="1" id="KW-0489">Methyltransferase</keyword>
<dbReference type="EMBL" id="JAQQWK010000001">
    <property type="protein sequence ID" value="KAK8055194.1"/>
    <property type="molecule type" value="Genomic_DNA"/>
</dbReference>
<keyword evidence="2" id="KW-0808">Transferase</keyword>
<accession>A0ABR1U8J3</accession>
<name>A0ABR1U8J3_9PEZI</name>
<evidence type="ECO:0000313" key="6">
    <source>
        <dbReference type="Proteomes" id="UP001444661"/>
    </source>
</evidence>
<dbReference type="InterPro" id="IPR036388">
    <property type="entry name" value="WH-like_DNA-bd_sf"/>
</dbReference>
<proteinExistence type="predicted"/>
<comment type="caution">
    <text evidence="5">The sequence shown here is derived from an EMBL/GenBank/DDBJ whole genome shotgun (WGS) entry which is preliminary data.</text>
</comment>
<dbReference type="PROSITE" id="PS51683">
    <property type="entry name" value="SAM_OMT_II"/>
    <property type="match status" value="1"/>
</dbReference>
<evidence type="ECO:0000313" key="5">
    <source>
        <dbReference type="EMBL" id="KAK8055194.1"/>
    </source>
</evidence>
<reference evidence="5 6" key="1">
    <citation type="submission" date="2023-01" db="EMBL/GenBank/DDBJ databases">
        <title>Analysis of 21 Apiospora genomes using comparative genomics revels a genus with tremendous synthesis potential of carbohydrate active enzymes and secondary metabolites.</title>
        <authorList>
            <person name="Sorensen T."/>
        </authorList>
    </citation>
    <scope>NUCLEOTIDE SEQUENCE [LARGE SCALE GENOMIC DNA]</scope>
    <source>
        <strain evidence="5 6">CBS 33761</strain>
    </source>
</reference>
<dbReference type="InterPro" id="IPR016461">
    <property type="entry name" value="COMT-like"/>
</dbReference>
<dbReference type="PANTHER" id="PTHR43712">
    <property type="entry name" value="PUTATIVE (AFU_ORTHOLOGUE AFUA_4G14580)-RELATED"/>
    <property type="match status" value="1"/>
</dbReference>
<sequence length="493" mass="54390">MSHKQPEYAPFPLETLGENIVKNATIISQYLKSQNLPQPSLEVDGPTTLLPNDSPQCVRQARQDLLSAALQILNLTTGPSEYLPNLATGWLCEYDIFSVVPLTGTISYEDLATAAGVPEQRLKSITRMAMTSGLFREDASGKLLGHSATSKLFASNGDLYAYAKYMCFQSAPMAMQMTAASRQWGAHTLRPNETAYNVAFGTDLPFFDHIKSDEARTAKFAAYMRNVRSSEAVDLKHLVDGFEWGSILPSGLVVDVGGSTGAAAVALAKAFPQLSFIVQDLPSNVERGRKDAIQTLAAEVASRVAFQAHDFNEAQPTKGAEVYLLRMILHDWPDAAAVRIVHNLADAMDKKKSRLLIMDTVLMEPGELPLSMERLVRVRDLTMLQAFNSQERDLDSWQSLIGKVDPRLHLRTVSQPYGSTLSILEYAYEEMQTSGTSAETKGLREVQLSPWKSPGHVHFGKLTVESAQKASQLLTINHTGFHTRWKSTFHSTL</sequence>
<dbReference type="Proteomes" id="UP001444661">
    <property type="component" value="Unassembled WGS sequence"/>
</dbReference>
<evidence type="ECO:0000256" key="1">
    <source>
        <dbReference type="ARBA" id="ARBA00022603"/>
    </source>
</evidence>
<dbReference type="SUPFAM" id="SSF53335">
    <property type="entry name" value="S-adenosyl-L-methionine-dependent methyltransferases"/>
    <property type="match status" value="1"/>
</dbReference>
<keyword evidence="6" id="KW-1185">Reference proteome</keyword>
<gene>
    <name evidence="5" type="ORF">PG993_000421</name>
</gene>
<dbReference type="PANTHER" id="PTHR43712:SF19">
    <property type="entry name" value="DUAL O-METHYLTRANSFERASE_FAD-DEPENDENT MONOOXYGENASE ELCB"/>
    <property type="match status" value="1"/>
</dbReference>